<name>A0ABN6SD62_9BIFI</name>
<proteinExistence type="inferred from homology"/>
<organism evidence="5 6">
    <name type="scientific">Bombiscardovia nodaiensis</name>
    <dbReference type="NCBI Taxonomy" id="2932181"/>
    <lineage>
        <taxon>Bacteria</taxon>
        <taxon>Bacillati</taxon>
        <taxon>Actinomycetota</taxon>
        <taxon>Actinomycetes</taxon>
        <taxon>Bifidobacteriales</taxon>
        <taxon>Bifidobacteriaceae</taxon>
        <taxon>Bombiscardovia</taxon>
    </lineage>
</organism>
<accession>A0ABN6SD62</accession>
<comment type="similarity">
    <text evidence="1">Belongs to the Gfo/Idh/MocA family.</text>
</comment>
<sequence length="345" mass="37617">MSTQEHQADSRPDRPVTVAVLGAGRIALHMADTLAQMSQDPRYQQLVTPYAVASRSLDRAQKLAGDFHFARAYGSYQELLDDPLVDLVYIATPHSLHAEQATACLKAGKHVLVEKAFTLNARQAREVTDLARNLGLLCAEAIWTRYMPSRQLLDSILQSAPIGQVRAASASLCYPTTHKPRMTDLSLGGGALLDVGVYALNFLDMVFGSKPLSRIVSTAAMYPTGVDESNATTLIYEDGSLGQAVSSMSVACDRSGTIWGSQGYIVCTNINNIEAIDIYSSDHRLVHHYPVPEQLTGYEYEVAAAAQAIRAGQSECPQMPHADTVRLMSLMDTLRAQWGLRYPAD</sequence>
<keyword evidence="2" id="KW-0560">Oxidoreductase</keyword>
<reference evidence="5 6" key="1">
    <citation type="journal article" date="2023" name="Microbiol. Spectr.">
        <title>Symbiosis of Carpenter Bees with Uncharacterized Lactic Acid Bacteria Showing NAD Auxotrophy.</title>
        <authorList>
            <person name="Kawasaki S."/>
            <person name="Ozawa K."/>
            <person name="Mori T."/>
            <person name="Yamamoto A."/>
            <person name="Ito M."/>
            <person name="Ohkuma M."/>
            <person name="Sakamoto M."/>
            <person name="Matsutani M."/>
        </authorList>
    </citation>
    <scope>NUCLEOTIDE SEQUENCE [LARGE SCALE GENOMIC DNA]</scope>
    <source>
        <strain evidence="5 6">Kim37-2</strain>
    </source>
</reference>
<evidence type="ECO:0000259" key="3">
    <source>
        <dbReference type="Pfam" id="PF01408"/>
    </source>
</evidence>
<feature type="domain" description="Gfo/Idh/MocA-like oxidoreductase N-terminal" evidence="3">
    <location>
        <begin position="17"/>
        <end position="138"/>
    </location>
</feature>
<dbReference type="InterPro" id="IPR000683">
    <property type="entry name" value="Gfo/Idh/MocA-like_OxRdtase_N"/>
</dbReference>
<evidence type="ECO:0000313" key="5">
    <source>
        <dbReference type="EMBL" id="BDR53137.1"/>
    </source>
</evidence>
<dbReference type="Pfam" id="PF22725">
    <property type="entry name" value="GFO_IDH_MocA_C3"/>
    <property type="match status" value="1"/>
</dbReference>
<evidence type="ECO:0000259" key="4">
    <source>
        <dbReference type="Pfam" id="PF22725"/>
    </source>
</evidence>
<evidence type="ECO:0000313" key="6">
    <source>
        <dbReference type="Proteomes" id="UP001321766"/>
    </source>
</evidence>
<dbReference type="InterPro" id="IPR055170">
    <property type="entry name" value="GFO_IDH_MocA-like_dom"/>
</dbReference>
<protein>
    <submittedName>
        <fullName evidence="5">Oxidoreductase</fullName>
    </submittedName>
</protein>
<gene>
    <name evidence="5" type="ORF">KIM372_10440</name>
</gene>
<evidence type="ECO:0000256" key="1">
    <source>
        <dbReference type="ARBA" id="ARBA00010928"/>
    </source>
</evidence>
<keyword evidence="6" id="KW-1185">Reference proteome</keyword>
<dbReference type="Proteomes" id="UP001321766">
    <property type="component" value="Chromosome"/>
</dbReference>
<feature type="domain" description="GFO/IDH/MocA-like oxidoreductase" evidence="4">
    <location>
        <begin position="154"/>
        <end position="265"/>
    </location>
</feature>
<dbReference type="EMBL" id="AP026798">
    <property type="protein sequence ID" value="BDR53137.1"/>
    <property type="molecule type" value="Genomic_DNA"/>
</dbReference>
<dbReference type="InterPro" id="IPR050984">
    <property type="entry name" value="Gfo/Idh/MocA_domain"/>
</dbReference>
<dbReference type="InterPro" id="IPR036291">
    <property type="entry name" value="NAD(P)-bd_dom_sf"/>
</dbReference>
<dbReference type="Gene3D" id="3.40.50.720">
    <property type="entry name" value="NAD(P)-binding Rossmann-like Domain"/>
    <property type="match status" value="1"/>
</dbReference>
<dbReference type="PANTHER" id="PTHR22604:SF105">
    <property type="entry name" value="TRANS-1,2-DIHYDROBENZENE-1,2-DIOL DEHYDROGENASE"/>
    <property type="match status" value="1"/>
</dbReference>
<evidence type="ECO:0000256" key="2">
    <source>
        <dbReference type="ARBA" id="ARBA00023002"/>
    </source>
</evidence>
<dbReference type="PANTHER" id="PTHR22604">
    <property type="entry name" value="OXIDOREDUCTASES"/>
    <property type="match status" value="1"/>
</dbReference>
<dbReference type="SUPFAM" id="SSF55347">
    <property type="entry name" value="Glyceraldehyde-3-phosphate dehydrogenase-like, C-terminal domain"/>
    <property type="match status" value="1"/>
</dbReference>
<dbReference type="SUPFAM" id="SSF51735">
    <property type="entry name" value="NAD(P)-binding Rossmann-fold domains"/>
    <property type="match status" value="1"/>
</dbReference>
<dbReference type="Gene3D" id="3.30.360.10">
    <property type="entry name" value="Dihydrodipicolinate Reductase, domain 2"/>
    <property type="match status" value="1"/>
</dbReference>
<dbReference type="Pfam" id="PF01408">
    <property type="entry name" value="GFO_IDH_MocA"/>
    <property type="match status" value="1"/>
</dbReference>